<feature type="compositionally biased region" description="Acidic residues" evidence="11">
    <location>
        <begin position="346"/>
        <end position="361"/>
    </location>
</feature>
<dbReference type="InterPro" id="IPR026846">
    <property type="entry name" value="Nse2(Mms21)"/>
</dbReference>
<evidence type="ECO:0000313" key="14">
    <source>
        <dbReference type="Proteomes" id="UP000037904"/>
    </source>
</evidence>
<keyword evidence="14" id="KW-1185">Reference proteome</keyword>
<comment type="caution">
    <text evidence="13">The sequence shown here is derived from an EMBL/GenBank/DDBJ whole genome shotgun (WGS) entry which is preliminary data.</text>
</comment>
<dbReference type="Gene3D" id="3.30.40.10">
    <property type="entry name" value="Zinc/RING finger domain, C3HC4 (zinc finger)"/>
    <property type="match status" value="1"/>
</dbReference>
<comment type="subcellular location">
    <subcellularLocation>
        <location evidence="1">Nucleus</location>
    </subcellularLocation>
</comment>
<evidence type="ECO:0000313" key="13">
    <source>
        <dbReference type="EMBL" id="KPA46274.1"/>
    </source>
</evidence>
<dbReference type="PANTHER" id="PTHR21330">
    <property type="entry name" value="E3 SUMO-PROTEIN LIGASE NSE2"/>
    <property type="match status" value="1"/>
</dbReference>
<dbReference type="GO" id="GO:0061665">
    <property type="term" value="F:SUMO ligase activity"/>
    <property type="evidence" value="ECO:0007669"/>
    <property type="project" value="TreeGrafter"/>
</dbReference>
<dbReference type="PROSITE" id="PS51044">
    <property type="entry name" value="ZF_SP_RING"/>
    <property type="match status" value="1"/>
</dbReference>
<feature type="region of interest" description="Disordered" evidence="11">
    <location>
        <begin position="153"/>
        <end position="176"/>
    </location>
</feature>
<dbReference type="OrthoDB" id="26899at2759"/>
<dbReference type="GO" id="GO:0008270">
    <property type="term" value="F:zinc ion binding"/>
    <property type="evidence" value="ECO:0007669"/>
    <property type="project" value="UniProtKB-KW"/>
</dbReference>
<keyword evidence="5" id="KW-0479">Metal-binding</keyword>
<evidence type="ECO:0000256" key="10">
    <source>
        <dbReference type="PROSITE-ProRule" id="PRU00452"/>
    </source>
</evidence>
<protein>
    <submittedName>
        <fullName evidence="13">Chromosomal organization and dna repair protein</fullName>
    </submittedName>
</protein>
<reference evidence="13 14" key="1">
    <citation type="submission" date="2015-04" db="EMBL/GenBank/DDBJ databases">
        <title>The draft genome sequence of Fusarium langsethiae, a T-2/HT-2 mycotoxin producer.</title>
        <authorList>
            <person name="Lysoe E."/>
            <person name="Divon H.H."/>
            <person name="Terzi V."/>
            <person name="Orru L."/>
            <person name="Lamontanara A."/>
            <person name="Kolseth A.-K."/>
            <person name="Frandsen R.J."/>
            <person name="Nielsen K."/>
            <person name="Thrane U."/>
        </authorList>
    </citation>
    <scope>NUCLEOTIDE SEQUENCE [LARGE SCALE GENOMIC DNA]</scope>
    <source>
        <strain evidence="13 14">Fl201059</strain>
    </source>
</reference>
<evidence type="ECO:0000256" key="7">
    <source>
        <dbReference type="ARBA" id="ARBA00022786"/>
    </source>
</evidence>
<dbReference type="InterPro" id="IPR013083">
    <property type="entry name" value="Znf_RING/FYVE/PHD"/>
</dbReference>
<dbReference type="Proteomes" id="UP000037904">
    <property type="component" value="Unassembled WGS sequence"/>
</dbReference>
<organism evidence="13 14">
    <name type="scientific">Fusarium langsethiae</name>
    <dbReference type="NCBI Taxonomy" id="179993"/>
    <lineage>
        <taxon>Eukaryota</taxon>
        <taxon>Fungi</taxon>
        <taxon>Dikarya</taxon>
        <taxon>Ascomycota</taxon>
        <taxon>Pezizomycotina</taxon>
        <taxon>Sordariomycetes</taxon>
        <taxon>Hypocreomycetidae</taxon>
        <taxon>Hypocreales</taxon>
        <taxon>Nectriaceae</taxon>
        <taxon>Fusarium</taxon>
    </lineage>
</organism>
<feature type="region of interest" description="Disordered" evidence="11">
    <location>
        <begin position="1"/>
        <end position="37"/>
    </location>
</feature>
<dbReference type="EMBL" id="JXCE01000006">
    <property type="protein sequence ID" value="KPA46274.1"/>
    <property type="molecule type" value="Genomic_DNA"/>
</dbReference>
<feature type="compositionally biased region" description="Low complexity" evidence="11">
    <location>
        <begin position="9"/>
        <end position="20"/>
    </location>
</feature>
<evidence type="ECO:0000256" key="3">
    <source>
        <dbReference type="ARBA" id="ARBA00008212"/>
    </source>
</evidence>
<dbReference type="GO" id="GO:0005634">
    <property type="term" value="C:nucleus"/>
    <property type="evidence" value="ECO:0007669"/>
    <property type="project" value="UniProtKB-SubCell"/>
</dbReference>
<evidence type="ECO:0000256" key="9">
    <source>
        <dbReference type="ARBA" id="ARBA00023242"/>
    </source>
</evidence>
<keyword evidence="8" id="KW-0862">Zinc</keyword>
<sequence>MSRRLLNRPGGSSNPSSSSSTIALPDYEPPACPLTDTARRNLNDLSNTRTSAVYQQQVSESIRLLGFSVSDIHERLRTQHENLESQKARREEKGTDKTEDEQRLEAHLTKLEERVNELTESSEKAVRELIDHRAELEDEAGILSELHDITSAEAHQQRQDQEEQGEGDDQKDQVAASSVVETFNDLRVKKEAEYKNMSAHQRYALNNDYAGFKKLWHDAAAGEEGPPLPDASRWFTQDGEPVMDGTAAGAADDDDDDIAVARETISINCPLTLQPMKDPYTNRNCKHTFEKSALLEYLPMRGESQCPQAGCSQSFSRARFDQDFFHDQAMVRRIKRARQTQAQQEMEMDEDEDEEDADGDDEVRVRGQQVAPGRVLKRERRDD</sequence>
<keyword evidence="4" id="KW-0808">Transferase</keyword>
<feature type="domain" description="SP-RING-type" evidence="12">
    <location>
        <begin position="254"/>
        <end position="339"/>
    </location>
</feature>
<evidence type="ECO:0000256" key="6">
    <source>
        <dbReference type="ARBA" id="ARBA00022771"/>
    </source>
</evidence>
<dbReference type="GO" id="GO:0030915">
    <property type="term" value="C:Smc5-Smc6 complex"/>
    <property type="evidence" value="ECO:0007669"/>
    <property type="project" value="InterPro"/>
</dbReference>
<keyword evidence="6 10" id="KW-0863">Zinc-finger</keyword>
<evidence type="ECO:0000256" key="5">
    <source>
        <dbReference type="ARBA" id="ARBA00022723"/>
    </source>
</evidence>
<evidence type="ECO:0000256" key="2">
    <source>
        <dbReference type="ARBA" id="ARBA00004718"/>
    </source>
</evidence>
<feature type="region of interest" description="Disordered" evidence="11">
    <location>
        <begin position="335"/>
        <end position="383"/>
    </location>
</feature>
<feature type="region of interest" description="Disordered" evidence="11">
    <location>
        <begin position="78"/>
        <end position="102"/>
    </location>
</feature>
<comment type="pathway">
    <text evidence="2">Protein modification; protein sumoylation.</text>
</comment>
<dbReference type="PANTHER" id="PTHR21330:SF1">
    <property type="entry name" value="E3 SUMO-PROTEIN LIGASE NSE2"/>
    <property type="match status" value="1"/>
</dbReference>
<keyword evidence="7" id="KW-0833">Ubl conjugation pathway</keyword>
<name>A0A0N0V8Q9_FUSLA</name>
<dbReference type="SUPFAM" id="SSF57850">
    <property type="entry name" value="RING/U-box"/>
    <property type="match status" value="1"/>
</dbReference>
<dbReference type="AlphaFoldDB" id="A0A0N0V8Q9"/>
<evidence type="ECO:0000259" key="12">
    <source>
        <dbReference type="PROSITE" id="PS51044"/>
    </source>
</evidence>
<dbReference type="UniPathway" id="UPA00886"/>
<dbReference type="GO" id="GO:0000724">
    <property type="term" value="P:double-strand break repair via homologous recombination"/>
    <property type="evidence" value="ECO:0007669"/>
    <property type="project" value="InterPro"/>
</dbReference>
<evidence type="ECO:0000256" key="4">
    <source>
        <dbReference type="ARBA" id="ARBA00022679"/>
    </source>
</evidence>
<evidence type="ECO:0000256" key="8">
    <source>
        <dbReference type="ARBA" id="ARBA00022833"/>
    </source>
</evidence>
<evidence type="ECO:0000256" key="11">
    <source>
        <dbReference type="SAM" id="MobiDB-lite"/>
    </source>
</evidence>
<dbReference type="CDD" id="cd16651">
    <property type="entry name" value="SPL-RING_NSE2"/>
    <property type="match status" value="1"/>
</dbReference>
<keyword evidence="9" id="KW-0539">Nucleus</keyword>
<dbReference type="InterPro" id="IPR004181">
    <property type="entry name" value="Znf_MIZ"/>
</dbReference>
<dbReference type="GO" id="GO:0016925">
    <property type="term" value="P:protein sumoylation"/>
    <property type="evidence" value="ECO:0007669"/>
    <property type="project" value="UniProtKB-UniPathway"/>
</dbReference>
<gene>
    <name evidence="13" type="ORF">FLAG1_00892</name>
</gene>
<evidence type="ECO:0000256" key="1">
    <source>
        <dbReference type="ARBA" id="ARBA00004123"/>
    </source>
</evidence>
<proteinExistence type="inferred from homology"/>
<dbReference type="Pfam" id="PF11789">
    <property type="entry name" value="zf-Nse"/>
    <property type="match status" value="1"/>
</dbReference>
<comment type="similarity">
    <text evidence="3">Belongs to the NSE2 family.</text>
</comment>
<accession>A0A0N0V8Q9</accession>